<dbReference type="PANTHER" id="PTHR10803:SF26">
    <property type="entry name" value="ANION TRANSPORTER ATPASE-RELATED"/>
    <property type="match status" value="1"/>
</dbReference>
<accession>A0A6J7ESL7</accession>
<feature type="region of interest" description="Disordered" evidence="1">
    <location>
        <begin position="1"/>
        <end position="20"/>
    </location>
</feature>
<name>A0A6J7ESL7_9ZZZZ</name>
<dbReference type="InterPro" id="IPR027417">
    <property type="entry name" value="P-loop_NTPase"/>
</dbReference>
<dbReference type="InterPro" id="IPR016300">
    <property type="entry name" value="ATPase_ArsA/GET3"/>
</dbReference>
<dbReference type="InterPro" id="IPR025723">
    <property type="entry name" value="ArsA/GET3_ATPase-like"/>
</dbReference>
<evidence type="ECO:0000313" key="3">
    <source>
        <dbReference type="EMBL" id="CAB4884085.1"/>
    </source>
</evidence>
<dbReference type="EMBL" id="CAFBLP010000048">
    <property type="protein sequence ID" value="CAB4884085.1"/>
    <property type="molecule type" value="Genomic_DNA"/>
</dbReference>
<dbReference type="Gene3D" id="3.40.50.300">
    <property type="entry name" value="P-loop containing nucleotide triphosphate hydrolases"/>
    <property type="match status" value="1"/>
</dbReference>
<dbReference type="GO" id="GO:0016887">
    <property type="term" value="F:ATP hydrolysis activity"/>
    <property type="evidence" value="ECO:0007669"/>
    <property type="project" value="InterPro"/>
</dbReference>
<dbReference type="SUPFAM" id="SSF52540">
    <property type="entry name" value="P-loop containing nucleoside triphosphate hydrolases"/>
    <property type="match status" value="1"/>
</dbReference>
<evidence type="ECO:0000259" key="2">
    <source>
        <dbReference type="Pfam" id="PF02374"/>
    </source>
</evidence>
<reference evidence="3" key="1">
    <citation type="submission" date="2020-05" db="EMBL/GenBank/DDBJ databases">
        <authorList>
            <person name="Chiriac C."/>
            <person name="Salcher M."/>
            <person name="Ghai R."/>
            <person name="Kavagutti S V."/>
        </authorList>
    </citation>
    <scope>NUCLEOTIDE SEQUENCE</scope>
</reference>
<sequence>MSAKRSTTPSPAPAASDASAHPSIAQVLANTSLLVTCGPGGVGKTTTAAALAIAAARMGRRVVVVTVDPARRLADALGLDLAAHSFEPHEVQHATEGNGSLWALMLDAETTFDRMITDRASDPARAAAVLANPVYRSIAGSLGGAQEYMAIERLHQLHTSGLYDLVVIDTPPSRHAIDLLEAPDRLMSFLGHPIYRLLTMPTRSVAKVTNAGSSAFLWMVRKLAGPKIVEDTIEFFRSLAGMEEGLRTRAGEVSVILRSEQTSFMLVSSPRAEAIAESTHLVNALRDGGFHLGGVIVNLVHPLPPPAEAFFDLAPGPLADHVAYHADLFALATSERQEMAELMALAEGAAEAELPLLEGDVHDVAGLVALAARLISD</sequence>
<evidence type="ECO:0000256" key="1">
    <source>
        <dbReference type="SAM" id="MobiDB-lite"/>
    </source>
</evidence>
<dbReference type="PANTHER" id="PTHR10803">
    <property type="entry name" value="ARSENICAL PUMP-DRIVING ATPASE ARSENITE-TRANSLOCATING ATPASE"/>
    <property type="match status" value="1"/>
</dbReference>
<proteinExistence type="predicted"/>
<feature type="domain" description="ArsA/GET3 Anion-transporting ATPase-like" evidence="2">
    <location>
        <begin position="34"/>
        <end position="302"/>
    </location>
</feature>
<protein>
    <submittedName>
        <fullName evidence="3">Unannotated protein</fullName>
    </submittedName>
</protein>
<dbReference type="Pfam" id="PF02374">
    <property type="entry name" value="ArsA_ATPase"/>
    <property type="match status" value="1"/>
</dbReference>
<organism evidence="3">
    <name type="scientific">freshwater metagenome</name>
    <dbReference type="NCBI Taxonomy" id="449393"/>
    <lineage>
        <taxon>unclassified sequences</taxon>
        <taxon>metagenomes</taxon>
        <taxon>ecological metagenomes</taxon>
    </lineage>
</organism>
<dbReference type="GO" id="GO:0005524">
    <property type="term" value="F:ATP binding"/>
    <property type="evidence" value="ECO:0007669"/>
    <property type="project" value="InterPro"/>
</dbReference>
<dbReference type="AlphaFoldDB" id="A0A6J7ESL7"/>
<gene>
    <name evidence="3" type="ORF">UFOPK3376_01887</name>
</gene>